<name>A0A5J4UJG6_9EUKA</name>
<keyword evidence="1" id="KW-0812">Transmembrane</keyword>
<evidence type="ECO:0000256" key="1">
    <source>
        <dbReference type="SAM" id="Phobius"/>
    </source>
</evidence>
<dbReference type="EMBL" id="SNRW01015460">
    <property type="protein sequence ID" value="KAA6370364.1"/>
    <property type="molecule type" value="Genomic_DNA"/>
</dbReference>
<dbReference type="AlphaFoldDB" id="A0A5J4UJG6"/>
<accession>A0A5J4UJG6</accession>
<feature type="transmembrane region" description="Helical" evidence="1">
    <location>
        <begin position="358"/>
        <end position="385"/>
    </location>
</feature>
<sequence length="411" mass="46662">MIDQISTIRIKSGSSSQTIWRILVDAHTLIYLSQGNLTLFNIAFFFNQIVYPKVLQIPSYALILCRGGDTKPSLSVINCTFNSFQSDSNKSVYYIGVSLIYKIQLHDCNFTGIGPEVDQNLTMLFIQGIDEVLIDNCSFANISTLADSGAVYITDFDVINKSVITVQNTSFIDITVNNNDNFSPLHIVALKQTTAYVIGNTFMNCYNKDTNSGALYILENPYEDNYNRKLLNNDEVKGNLFIVNNNSFRNTTGIISGGIFLLSNTQFSSYSFKYNNFSSCNKLNKYKYGQDCELYFFNASEDWTVNYTMKIMADMFEGCRSNAKQDSVDFQIYHNGSFDFGGQLQLPRLYIEWWQNKYAIIGIAFGAVAVIALIIIVIILVVIWIRKKRKTYIRMGRRNSFNDGLGQYLST</sequence>
<protein>
    <recommendedName>
        <fullName evidence="4">Right handed beta helix domain-containing protein</fullName>
    </recommendedName>
</protein>
<dbReference type="SUPFAM" id="SSF51126">
    <property type="entry name" value="Pectin lyase-like"/>
    <property type="match status" value="1"/>
</dbReference>
<dbReference type="InterPro" id="IPR011050">
    <property type="entry name" value="Pectin_lyase_fold/virulence"/>
</dbReference>
<evidence type="ECO:0000313" key="2">
    <source>
        <dbReference type="EMBL" id="KAA6370364.1"/>
    </source>
</evidence>
<comment type="caution">
    <text evidence="2">The sequence shown here is derived from an EMBL/GenBank/DDBJ whole genome shotgun (WGS) entry which is preliminary data.</text>
</comment>
<proteinExistence type="predicted"/>
<organism evidence="2 3">
    <name type="scientific">Streblomastix strix</name>
    <dbReference type="NCBI Taxonomy" id="222440"/>
    <lineage>
        <taxon>Eukaryota</taxon>
        <taxon>Metamonada</taxon>
        <taxon>Preaxostyla</taxon>
        <taxon>Oxymonadida</taxon>
        <taxon>Streblomastigidae</taxon>
        <taxon>Streblomastix</taxon>
    </lineage>
</organism>
<dbReference type="Proteomes" id="UP000324800">
    <property type="component" value="Unassembled WGS sequence"/>
</dbReference>
<evidence type="ECO:0000313" key="3">
    <source>
        <dbReference type="Proteomes" id="UP000324800"/>
    </source>
</evidence>
<reference evidence="2 3" key="1">
    <citation type="submission" date="2019-03" db="EMBL/GenBank/DDBJ databases">
        <title>Single cell metagenomics reveals metabolic interactions within the superorganism composed of flagellate Streblomastix strix and complex community of Bacteroidetes bacteria on its surface.</title>
        <authorList>
            <person name="Treitli S.C."/>
            <person name="Kolisko M."/>
            <person name="Husnik F."/>
            <person name="Keeling P."/>
            <person name="Hampl V."/>
        </authorList>
    </citation>
    <scope>NUCLEOTIDE SEQUENCE [LARGE SCALE GENOMIC DNA]</scope>
    <source>
        <strain evidence="2">ST1C</strain>
    </source>
</reference>
<keyword evidence="1" id="KW-1133">Transmembrane helix</keyword>
<keyword evidence="1" id="KW-0472">Membrane</keyword>
<gene>
    <name evidence="2" type="ORF">EZS28_034110</name>
</gene>
<evidence type="ECO:0008006" key="4">
    <source>
        <dbReference type="Google" id="ProtNLM"/>
    </source>
</evidence>